<sequence length="76" mass="9035">MLGGVSYYIEWELIGFLLEQEHSIILDSPCLYDGMVEKGIGLYRKYGATYKYIECYLNNIEEINRRLQTREYKISQ</sequence>
<organism evidence="1 2">
    <name type="scientific">Bacillus cereus VD118</name>
    <dbReference type="NCBI Taxonomy" id="1053231"/>
    <lineage>
        <taxon>Bacteria</taxon>
        <taxon>Bacillati</taxon>
        <taxon>Bacillota</taxon>
        <taxon>Bacilli</taxon>
        <taxon>Bacillales</taxon>
        <taxon>Bacillaceae</taxon>
        <taxon>Bacillus</taxon>
        <taxon>Bacillus cereus group</taxon>
    </lineage>
</organism>
<dbReference type="EMBL" id="AHEZ01000016">
    <property type="protein sequence ID" value="EOP75866.1"/>
    <property type="molecule type" value="Genomic_DNA"/>
</dbReference>
<evidence type="ECO:0000313" key="1">
    <source>
        <dbReference type="EMBL" id="EOP75866.1"/>
    </source>
</evidence>
<dbReference type="PATRIC" id="fig|1053231.3.peg.551"/>
<accession>R8QXT6</accession>
<dbReference type="Proteomes" id="UP000014019">
    <property type="component" value="Unassembled WGS sequence"/>
</dbReference>
<reference evidence="1 2" key="1">
    <citation type="submission" date="2012-12" db="EMBL/GenBank/DDBJ databases">
        <title>The Genome Sequence of Bacillus cereus VD118.</title>
        <authorList>
            <consortium name="The Broad Institute Genome Sequencing Platform"/>
            <consortium name="The Broad Institute Genome Sequencing Center for Infectious Disease"/>
            <person name="Feldgarden M."/>
            <person name="Van der Auwera G.A."/>
            <person name="Mahillon J."/>
            <person name="Duprez V."/>
            <person name="Timmery S."/>
            <person name="Mattelet C."/>
            <person name="Dierick K."/>
            <person name="Sun M."/>
            <person name="Yu Z."/>
            <person name="Zhu L."/>
            <person name="Hu X."/>
            <person name="Shank E.B."/>
            <person name="Swiecicka I."/>
            <person name="Hansen B.M."/>
            <person name="Andrup L."/>
            <person name="Walker B."/>
            <person name="Young S.K."/>
            <person name="Zeng Q."/>
            <person name="Gargeya S."/>
            <person name="Fitzgerald M."/>
            <person name="Haas B."/>
            <person name="Abouelleil A."/>
            <person name="Alvarado L."/>
            <person name="Arachchi H.M."/>
            <person name="Berlin A.M."/>
            <person name="Chapman S.B."/>
            <person name="Dewar J."/>
            <person name="Goldberg J."/>
            <person name="Griggs A."/>
            <person name="Gujja S."/>
            <person name="Hansen M."/>
            <person name="Howarth C."/>
            <person name="Imamovic A."/>
            <person name="Larimer J."/>
            <person name="McCowan C."/>
            <person name="Murphy C."/>
            <person name="Neiman D."/>
            <person name="Pearson M."/>
            <person name="Priest M."/>
            <person name="Roberts A."/>
            <person name="Saif S."/>
            <person name="Shea T."/>
            <person name="Sisk P."/>
            <person name="Sykes S."/>
            <person name="Wortman J."/>
            <person name="Nusbaum C."/>
            <person name="Birren B."/>
        </authorList>
    </citation>
    <scope>NUCLEOTIDE SEQUENCE [LARGE SCALE GENOMIC DNA]</scope>
    <source>
        <strain evidence="1 2">VD118</strain>
    </source>
</reference>
<proteinExistence type="predicted"/>
<protein>
    <submittedName>
        <fullName evidence="1">Uncharacterized protein</fullName>
    </submittedName>
</protein>
<name>R8QXT6_BACCE</name>
<evidence type="ECO:0000313" key="2">
    <source>
        <dbReference type="Proteomes" id="UP000014019"/>
    </source>
</evidence>
<dbReference type="HOGENOM" id="CLU_176037_0_0_9"/>
<gene>
    <name evidence="1" type="ORF">IIQ_04887</name>
</gene>
<dbReference type="AlphaFoldDB" id="R8QXT6"/>
<comment type="caution">
    <text evidence="1">The sequence shown here is derived from an EMBL/GenBank/DDBJ whole genome shotgun (WGS) entry which is preliminary data.</text>
</comment>